<organism evidence="2 4">
    <name type="scientific">Medicago truncatula</name>
    <name type="common">Barrel medic</name>
    <name type="synonym">Medicago tribuloides</name>
    <dbReference type="NCBI Taxonomy" id="3880"/>
    <lineage>
        <taxon>Eukaryota</taxon>
        <taxon>Viridiplantae</taxon>
        <taxon>Streptophyta</taxon>
        <taxon>Embryophyta</taxon>
        <taxon>Tracheophyta</taxon>
        <taxon>Spermatophyta</taxon>
        <taxon>Magnoliopsida</taxon>
        <taxon>eudicotyledons</taxon>
        <taxon>Gunneridae</taxon>
        <taxon>Pentapetalae</taxon>
        <taxon>rosids</taxon>
        <taxon>fabids</taxon>
        <taxon>Fabales</taxon>
        <taxon>Fabaceae</taxon>
        <taxon>Papilionoideae</taxon>
        <taxon>50 kb inversion clade</taxon>
        <taxon>NPAAA clade</taxon>
        <taxon>Hologalegina</taxon>
        <taxon>IRL clade</taxon>
        <taxon>Trifolieae</taxon>
        <taxon>Medicago</taxon>
    </lineage>
</organism>
<feature type="region of interest" description="Disordered" evidence="1">
    <location>
        <begin position="40"/>
        <end position="62"/>
    </location>
</feature>
<gene>
    <name evidence="2" type="ordered locus">MTR_5g066090</name>
</gene>
<accession>G7KBK6</accession>
<dbReference type="PaxDb" id="3880-AES98241"/>
<sequence length="107" mass="11956">MVYFTPLLADTFFLPPPIGGFTTHSFSNKIKNLKNVHVKMLGGPHNGRKEKSTSHVSASCCSSSKSRRLQMVSLNPQEAEGRYSLKHYQSISTGKKSWKSGIRSRDK</sequence>
<dbReference type="EMBL" id="CM001221">
    <property type="protein sequence ID" value="AES98241.1"/>
    <property type="molecule type" value="Genomic_DNA"/>
</dbReference>
<evidence type="ECO:0000256" key="1">
    <source>
        <dbReference type="SAM" id="MobiDB-lite"/>
    </source>
</evidence>
<dbReference type="Proteomes" id="UP000002051">
    <property type="component" value="Chromosome 5"/>
</dbReference>
<evidence type="ECO:0000313" key="3">
    <source>
        <dbReference type="EnsemblPlants" id="AES98241"/>
    </source>
</evidence>
<name>G7KBK6_MEDTR</name>
<protein>
    <submittedName>
        <fullName evidence="2 3">Uncharacterized protein</fullName>
    </submittedName>
</protein>
<proteinExistence type="predicted"/>
<evidence type="ECO:0000313" key="2">
    <source>
        <dbReference type="EMBL" id="AES98241.1"/>
    </source>
</evidence>
<evidence type="ECO:0000313" key="4">
    <source>
        <dbReference type="Proteomes" id="UP000002051"/>
    </source>
</evidence>
<dbReference type="AlphaFoldDB" id="G7KBK6"/>
<dbReference type="HOGENOM" id="CLU_2213842_0_0_1"/>
<reference evidence="2 4" key="2">
    <citation type="journal article" date="2014" name="BMC Genomics">
        <title>An improved genome release (version Mt4.0) for the model legume Medicago truncatula.</title>
        <authorList>
            <person name="Tang H."/>
            <person name="Krishnakumar V."/>
            <person name="Bidwell S."/>
            <person name="Rosen B."/>
            <person name="Chan A."/>
            <person name="Zhou S."/>
            <person name="Gentzbittel L."/>
            <person name="Childs K.L."/>
            <person name="Yandell M."/>
            <person name="Gundlach H."/>
            <person name="Mayer K.F."/>
            <person name="Schwartz D.C."/>
            <person name="Town C.D."/>
        </authorList>
    </citation>
    <scope>GENOME REANNOTATION</scope>
    <source>
        <strain evidence="3 4">cv. Jemalong A17</strain>
    </source>
</reference>
<keyword evidence="4" id="KW-1185">Reference proteome</keyword>
<reference evidence="2 4" key="1">
    <citation type="journal article" date="2011" name="Nature">
        <title>The Medicago genome provides insight into the evolution of rhizobial symbioses.</title>
        <authorList>
            <person name="Young N.D."/>
            <person name="Debelle F."/>
            <person name="Oldroyd G.E."/>
            <person name="Geurts R."/>
            <person name="Cannon S.B."/>
            <person name="Udvardi M.K."/>
            <person name="Benedito V.A."/>
            <person name="Mayer K.F."/>
            <person name="Gouzy J."/>
            <person name="Schoof H."/>
            <person name="Van de Peer Y."/>
            <person name="Proost S."/>
            <person name="Cook D.R."/>
            <person name="Meyers B.C."/>
            <person name="Spannagl M."/>
            <person name="Cheung F."/>
            <person name="De Mita S."/>
            <person name="Krishnakumar V."/>
            <person name="Gundlach H."/>
            <person name="Zhou S."/>
            <person name="Mudge J."/>
            <person name="Bharti A.K."/>
            <person name="Murray J.D."/>
            <person name="Naoumkina M.A."/>
            <person name="Rosen B."/>
            <person name="Silverstein K.A."/>
            <person name="Tang H."/>
            <person name="Rombauts S."/>
            <person name="Zhao P.X."/>
            <person name="Zhou P."/>
            <person name="Barbe V."/>
            <person name="Bardou P."/>
            <person name="Bechner M."/>
            <person name="Bellec A."/>
            <person name="Berger A."/>
            <person name="Berges H."/>
            <person name="Bidwell S."/>
            <person name="Bisseling T."/>
            <person name="Choisne N."/>
            <person name="Couloux A."/>
            <person name="Denny R."/>
            <person name="Deshpande S."/>
            <person name="Dai X."/>
            <person name="Doyle J.J."/>
            <person name="Dudez A.M."/>
            <person name="Farmer A.D."/>
            <person name="Fouteau S."/>
            <person name="Franken C."/>
            <person name="Gibelin C."/>
            <person name="Gish J."/>
            <person name="Goldstein S."/>
            <person name="Gonzalez A.J."/>
            <person name="Green P.J."/>
            <person name="Hallab A."/>
            <person name="Hartog M."/>
            <person name="Hua A."/>
            <person name="Humphray S.J."/>
            <person name="Jeong D.H."/>
            <person name="Jing Y."/>
            <person name="Jocker A."/>
            <person name="Kenton S.M."/>
            <person name="Kim D.J."/>
            <person name="Klee K."/>
            <person name="Lai H."/>
            <person name="Lang C."/>
            <person name="Lin S."/>
            <person name="Macmil S.L."/>
            <person name="Magdelenat G."/>
            <person name="Matthews L."/>
            <person name="McCorrison J."/>
            <person name="Monaghan E.L."/>
            <person name="Mun J.H."/>
            <person name="Najar F.Z."/>
            <person name="Nicholson C."/>
            <person name="Noirot C."/>
            <person name="O'Bleness M."/>
            <person name="Paule C.R."/>
            <person name="Poulain J."/>
            <person name="Prion F."/>
            <person name="Qin B."/>
            <person name="Qu C."/>
            <person name="Retzel E.F."/>
            <person name="Riddle C."/>
            <person name="Sallet E."/>
            <person name="Samain S."/>
            <person name="Samson N."/>
            <person name="Sanders I."/>
            <person name="Saurat O."/>
            <person name="Scarpelli C."/>
            <person name="Schiex T."/>
            <person name="Segurens B."/>
            <person name="Severin A.J."/>
            <person name="Sherrier D.J."/>
            <person name="Shi R."/>
            <person name="Sims S."/>
            <person name="Singer S.R."/>
            <person name="Sinharoy S."/>
            <person name="Sterck L."/>
            <person name="Viollet A."/>
            <person name="Wang B.B."/>
            <person name="Wang K."/>
            <person name="Wang M."/>
            <person name="Wang X."/>
            <person name="Warfsmann J."/>
            <person name="Weissenbach J."/>
            <person name="White D.D."/>
            <person name="White J.D."/>
            <person name="Wiley G.B."/>
            <person name="Wincker P."/>
            <person name="Xing Y."/>
            <person name="Yang L."/>
            <person name="Yao Z."/>
            <person name="Ying F."/>
            <person name="Zhai J."/>
            <person name="Zhou L."/>
            <person name="Zuber A."/>
            <person name="Denarie J."/>
            <person name="Dixon R.A."/>
            <person name="May G.D."/>
            <person name="Schwartz D.C."/>
            <person name="Rogers J."/>
            <person name="Quetier F."/>
            <person name="Town C.D."/>
            <person name="Roe B.A."/>
        </authorList>
    </citation>
    <scope>NUCLEOTIDE SEQUENCE [LARGE SCALE GENOMIC DNA]</scope>
    <source>
        <strain evidence="2">A17</strain>
        <strain evidence="3 4">cv. Jemalong A17</strain>
    </source>
</reference>
<dbReference type="EnsemblPlants" id="AES98241">
    <property type="protein sequence ID" value="AES98241"/>
    <property type="gene ID" value="MTR_5g066090"/>
</dbReference>
<reference evidence="3" key="3">
    <citation type="submission" date="2015-04" db="UniProtKB">
        <authorList>
            <consortium name="EnsemblPlants"/>
        </authorList>
    </citation>
    <scope>IDENTIFICATION</scope>
    <source>
        <strain evidence="3">cv. Jemalong A17</strain>
    </source>
</reference>